<proteinExistence type="predicted"/>
<reference evidence="2" key="1">
    <citation type="submission" date="2020-01" db="EMBL/GenBank/DDBJ databases">
        <authorList>
            <person name="Feng Z.H.Z."/>
        </authorList>
    </citation>
    <scope>NUCLEOTIDE SEQUENCE</scope>
    <source>
        <strain evidence="2">CBS107.38</strain>
    </source>
</reference>
<feature type="transmembrane region" description="Helical" evidence="1">
    <location>
        <begin position="74"/>
        <end position="97"/>
    </location>
</feature>
<sequence>MSQGRDFRYNGYQMSQHKPGFSQGETELELLPVTAAERFTSDAAARKPVQPRGPKADTWSSQAKRWTPGFWRRFPVLGMLALLAVVIGTIGAIAILINSNNKPIDNWGYGITPAVYLAIVSVVCNASLAYALTEGLTILFWRNTLQGHTLPELNRSWLCGQSLKQALSQGYRAGGRIAALACILSGVSVLRGPLNQRASAVQSNVRYDTSGNMSLAVAQQLPTGYTGVLDDGRVRSRTITSLTPTFAEIMQEYSLRSNITIDTGASSCGESCSTTIKGFGFTSRCDTSEVVFSHDGSLSYEQQLFSVSSSLYNVDDPNDDPSTVTGVDNLTGWENTGIRFNATYSVPLQDGDADGQTDPQVFRLRSHICLLTGSIMEYHFELSSNSAQLSTKRSDDEFIEAVTLDDPYRQGTGSTVGGFQYAASYLFGSSVNYKWGGTRFSAVFTGSLANQVVKINNIGTGKATVQDPMDQMLDALREITFRTAVQAGKDTSTHNVTNAVQSVEYRGYQLRSIYITDPKYMIAAAILSVLSIIAVGATFYGWWKLGRPFSMGPLELASAFEAPLLKAAGKNAVSDDNTYRGTAREPRVQFGEKVVDDNGQFLSGTANRRLVLGLATDVQRPRKGMMYS</sequence>
<dbReference type="EMBL" id="JAAABM010000015">
    <property type="protein sequence ID" value="KAF7672697.1"/>
    <property type="molecule type" value="Genomic_DNA"/>
</dbReference>
<organism evidence="2 3">
    <name type="scientific">Alternaria burnsii</name>
    <dbReference type="NCBI Taxonomy" id="1187904"/>
    <lineage>
        <taxon>Eukaryota</taxon>
        <taxon>Fungi</taxon>
        <taxon>Dikarya</taxon>
        <taxon>Ascomycota</taxon>
        <taxon>Pezizomycotina</taxon>
        <taxon>Dothideomycetes</taxon>
        <taxon>Pleosporomycetidae</taxon>
        <taxon>Pleosporales</taxon>
        <taxon>Pleosporineae</taxon>
        <taxon>Pleosporaceae</taxon>
        <taxon>Alternaria</taxon>
        <taxon>Alternaria sect. Alternaria</taxon>
    </lineage>
</organism>
<comment type="caution">
    <text evidence="2">The sequence shown here is derived from an EMBL/GenBank/DDBJ whole genome shotgun (WGS) entry which is preliminary data.</text>
</comment>
<accession>A0A8H7B0D2</accession>
<dbReference type="RefSeq" id="XP_038783047.1">
    <property type="nucleotide sequence ID" value="XM_038934245.1"/>
</dbReference>
<protein>
    <submittedName>
        <fullName evidence="2">Uncharacterized protein</fullName>
    </submittedName>
</protein>
<keyword evidence="1" id="KW-0812">Transmembrane</keyword>
<dbReference type="PANTHER" id="PTHR37576">
    <property type="entry name" value="DEFECT AT LOW TEMPERATURE PROTEIN 1"/>
    <property type="match status" value="1"/>
</dbReference>
<dbReference type="Proteomes" id="UP000596902">
    <property type="component" value="Unassembled WGS sequence"/>
</dbReference>
<evidence type="ECO:0000313" key="2">
    <source>
        <dbReference type="EMBL" id="KAF7672697.1"/>
    </source>
</evidence>
<evidence type="ECO:0000256" key="1">
    <source>
        <dbReference type="SAM" id="Phobius"/>
    </source>
</evidence>
<dbReference type="Pfam" id="PF11374">
    <property type="entry name" value="DUF3176"/>
    <property type="match status" value="1"/>
</dbReference>
<keyword evidence="1" id="KW-1133">Transmembrane helix</keyword>
<feature type="transmembrane region" description="Helical" evidence="1">
    <location>
        <begin position="109"/>
        <end position="132"/>
    </location>
</feature>
<gene>
    <name evidence="2" type="ORF">GT037_009198</name>
</gene>
<name>A0A8H7B0D2_9PLEO</name>
<dbReference type="InterPro" id="IPR021514">
    <property type="entry name" value="DUF3176"/>
</dbReference>
<dbReference type="AlphaFoldDB" id="A0A8H7B0D2"/>
<evidence type="ECO:0000313" key="3">
    <source>
        <dbReference type="Proteomes" id="UP000596902"/>
    </source>
</evidence>
<reference evidence="2" key="2">
    <citation type="submission" date="2020-08" db="EMBL/GenBank/DDBJ databases">
        <title>Draft Genome Sequence of Cumin Blight Pathogen Alternaria burnsii.</title>
        <authorList>
            <person name="Feng Z."/>
        </authorList>
    </citation>
    <scope>NUCLEOTIDE SEQUENCE</scope>
    <source>
        <strain evidence="2">CBS107.38</strain>
    </source>
</reference>
<dbReference type="GeneID" id="62207423"/>
<dbReference type="PANTHER" id="PTHR37576:SF2">
    <property type="entry name" value="DEFECT AT LOW TEMPERATURE PROTEIN 1"/>
    <property type="match status" value="1"/>
</dbReference>
<feature type="transmembrane region" description="Helical" evidence="1">
    <location>
        <begin position="520"/>
        <end position="543"/>
    </location>
</feature>
<keyword evidence="1" id="KW-0472">Membrane</keyword>
<keyword evidence="3" id="KW-1185">Reference proteome</keyword>